<accession>A0A8B6DJ60</accession>
<protein>
    <submittedName>
        <fullName evidence="1">Uncharacterized protein</fullName>
    </submittedName>
</protein>
<evidence type="ECO:0000313" key="1">
    <source>
        <dbReference type="EMBL" id="VDI19835.1"/>
    </source>
</evidence>
<dbReference type="OrthoDB" id="10029313at2759"/>
<keyword evidence="2" id="KW-1185">Reference proteome</keyword>
<organism evidence="1 2">
    <name type="scientific">Mytilus galloprovincialis</name>
    <name type="common">Mediterranean mussel</name>
    <dbReference type="NCBI Taxonomy" id="29158"/>
    <lineage>
        <taxon>Eukaryota</taxon>
        <taxon>Metazoa</taxon>
        <taxon>Spiralia</taxon>
        <taxon>Lophotrochozoa</taxon>
        <taxon>Mollusca</taxon>
        <taxon>Bivalvia</taxon>
        <taxon>Autobranchia</taxon>
        <taxon>Pteriomorphia</taxon>
        <taxon>Mytilida</taxon>
        <taxon>Mytiloidea</taxon>
        <taxon>Mytilidae</taxon>
        <taxon>Mytilinae</taxon>
        <taxon>Mytilus</taxon>
    </lineage>
</organism>
<dbReference type="EMBL" id="UYJE01003502">
    <property type="protein sequence ID" value="VDI19835.1"/>
    <property type="molecule type" value="Genomic_DNA"/>
</dbReference>
<sequence>MLMGFPYTSLNLTKKEWSETAQINKSYNERRKRSIKDILQDDDIVIRPEDKGSGKVVIKKEEYFKKLEEDITNNDIYCETEQNTTHQITKKVKSLVNKMKKEGLISGEMKTYLISKHPHPAKLKGNLKIHKQNKPYRTIVNGIGTATEKIAEIAEKELDYYVINSPSYIRDTTDFLDKLSKVKQPIQKTAYCFVSM</sequence>
<proteinExistence type="predicted"/>
<reference evidence="1" key="1">
    <citation type="submission" date="2018-11" db="EMBL/GenBank/DDBJ databases">
        <authorList>
            <person name="Alioto T."/>
            <person name="Alioto T."/>
        </authorList>
    </citation>
    <scope>NUCLEOTIDE SEQUENCE</scope>
</reference>
<dbReference type="AlphaFoldDB" id="A0A8B6DJ60"/>
<dbReference type="Proteomes" id="UP000596742">
    <property type="component" value="Unassembled WGS sequence"/>
</dbReference>
<gene>
    <name evidence="1" type="ORF">MGAL_10B082076</name>
</gene>
<comment type="caution">
    <text evidence="1">The sequence shown here is derived from an EMBL/GenBank/DDBJ whole genome shotgun (WGS) entry which is preliminary data.</text>
</comment>
<evidence type="ECO:0000313" key="2">
    <source>
        <dbReference type="Proteomes" id="UP000596742"/>
    </source>
</evidence>
<name>A0A8B6DJ60_MYTGA</name>